<name>A0A1X2HYF7_9FUNG</name>
<accession>A0A1X2HYF7</accession>
<dbReference type="GO" id="GO:0005743">
    <property type="term" value="C:mitochondrial inner membrane"/>
    <property type="evidence" value="ECO:0007669"/>
    <property type="project" value="TreeGrafter"/>
</dbReference>
<dbReference type="Pfam" id="PF10173">
    <property type="entry name" value="Mit_KHE1"/>
    <property type="match status" value="1"/>
</dbReference>
<keyword evidence="2" id="KW-1185">Reference proteome</keyword>
<dbReference type="AlphaFoldDB" id="A0A1X2HYF7"/>
<dbReference type="Proteomes" id="UP000193560">
    <property type="component" value="Unassembled WGS sequence"/>
</dbReference>
<dbReference type="OrthoDB" id="5562676at2759"/>
<dbReference type="PANTHER" id="PTHR28062">
    <property type="entry name" value="K+-H+ EXCHANGE-LIKE PROTEIN"/>
    <property type="match status" value="1"/>
</dbReference>
<dbReference type="STRING" id="90262.A0A1X2HYF7"/>
<proteinExistence type="predicted"/>
<gene>
    <name evidence="1" type="ORF">BCR42DRAFT_428458</name>
</gene>
<dbReference type="InterPro" id="IPR018786">
    <property type="entry name" value="Mit_KHE1"/>
</dbReference>
<evidence type="ECO:0000313" key="2">
    <source>
        <dbReference type="Proteomes" id="UP000193560"/>
    </source>
</evidence>
<dbReference type="EMBL" id="MCGE01000045">
    <property type="protein sequence ID" value="ORZ05237.1"/>
    <property type="molecule type" value="Genomic_DNA"/>
</dbReference>
<organism evidence="1 2">
    <name type="scientific">Absidia repens</name>
    <dbReference type="NCBI Taxonomy" id="90262"/>
    <lineage>
        <taxon>Eukaryota</taxon>
        <taxon>Fungi</taxon>
        <taxon>Fungi incertae sedis</taxon>
        <taxon>Mucoromycota</taxon>
        <taxon>Mucoromycotina</taxon>
        <taxon>Mucoromycetes</taxon>
        <taxon>Mucorales</taxon>
        <taxon>Cunninghamellaceae</taxon>
        <taxon>Absidia</taxon>
    </lineage>
</organism>
<reference evidence="1 2" key="1">
    <citation type="submission" date="2016-07" db="EMBL/GenBank/DDBJ databases">
        <title>Pervasive Adenine N6-methylation of Active Genes in Fungi.</title>
        <authorList>
            <consortium name="DOE Joint Genome Institute"/>
            <person name="Mondo S.J."/>
            <person name="Dannebaum R.O."/>
            <person name="Kuo R.C."/>
            <person name="Labutti K."/>
            <person name="Haridas S."/>
            <person name="Kuo A."/>
            <person name="Salamov A."/>
            <person name="Ahrendt S.R."/>
            <person name="Lipzen A."/>
            <person name="Sullivan W."/>
            <person name="Andreopoulos W.B."/>
            <person name="Clum A."/>
            <person name="Lindquist E."/>
            <person name="Daum C."/>
            <person name="Ramamoorthy G.K."/>
            <person name="Gryganskyi A."/>
            <person name="Culley D."/>
            <person name="Magnuson J.K."/>
            <person name="James T.Y."/>
            <person name="O'Malley M.A."/>
            <person name="Stajich J.E."/>
            <person name="Spatafora J.W."/>
            <person name="Visel A."/>
            <person name="Grigoriev I.V."/>
        </authorList>
    </citation>
    <scope>NUCLEOTIDE SEQUENCE [LARGE SCALE GENOMIC DNA]</scope>
    <source>
        <strain evidence="1 2">NRRL 1336</strain>
    </source>
</reference>
<dbReference type="GO" id="GO:0006813">
    <property type="term" value="P:potassium ion transport"/>
    <property type="evidence" value="ECO:0007669"/>
    <property type="project" value="TreeGrafter"/>
</dbReference>
<sequence length="268" mass="31194">MKLFAFPIVKNRLTYYCHSTLPTSSRLTKFVNWSNKKWEEFGEAKEDSWKKKLYGRGNDMMNKLDYQEWFLKGVPTKEHIELPPEKVITYHPSSLTPADIEHDLTTLLHQKSPYHQKYMKYSAYWVPLSCTFVIVPLVPNIPLAYNLFRLYSHYKAYKGAQFLEHLIDENNIQYQTCKEIDDIIHTESLATAQDIVFPENIVANYKETAKLSPHVLDGDIPGVLNKRTIIALAKQCKVPALELELLRSRSQILASIFLEQHGIQKKHK</sequence>
<protein>
    <submittedName>
        <fullName evidence="1">Mitochondrial K+-H+ exchange-related-domain-containing protein</fullName>
    </submittedName>
</protein>
<comment type="caution">
    <text evidence="1">The sequence shown here is derived from an EMBL/GenBank/DDBJ whole genome shotgun (WGS) entry which is preliminary data.</text>
</comment>
<evidence type="ECO:0000313" key="1">
    <source>
        <dbReference type="EMBL" id="ORZ05237.1"/>
    </source>
</evidence>
<dbReference type="PANTHER" id="PTHR28062:SF1">
    <property type="entry name" value="TRANSMEMBRANE PROTEIN"/>
    <property type="match status" value="1"/>
</dbReference>
<dbReference type="GO" id="GO:1902600">
    <property type="term" value="P:proton transmembrane transport"/>
    <property type="evidence" value="ECO:0007669"/>
    <property type="project" value="TreeGrafter"/>
</dbReference>